<evidence type="ECO:0000256" key="1">
    <source>
        <dbReference type="ARBA" id="ARBA00004141"/>
    </source>
</evidence>
<feature type="signal peptide" evidence="7">
    <location>
        <begin position="1"/>
        <end position="19"/>
    </location>
</feature>
<protein>
    <recommendedName>
        <fullName evidence="10">SLC26A/SulP transporter domain-containing protein</fullName>
    </recommendedName>
</protein>
<dbReference type="GO" id="GO:0016020">
    <property type="term" value="C:membrane"/>
    <property type="evidence" value="ECO:0007669"/>
    <property type="project" value="UniProtKB-SubCell"/>
</dbReference>
<keyword evidence="9" id="KW-1185">Reference proteome</keyword>
<evidence type="ECO:0000256" key="6">
    <source>
        <dbReference type="SAM" id="Phobius"/>
    </source>
</evidence>
<evidence type="ECO:0000256" key="7">
    <source>
        <dbReference type="SAM" id="SignalP"/>
    </source>
</evidence>
<dbReference type="EMBL" id="UYRV01131749">
    <property type="protein sequence ID" value="VDN37437.1"/>
    <property type="molecule type" value="Genomic_DNA"/>
</dbReference>
<dbReference type="Proteomes" id="UP000271889">
    <property type="component" value="Unassembled WGS sequence"/>
</dbReference>
<feature type="transmembrane region" description="Helical" evidence="6">
    <location>
        <begin position="55"/>
        <end position="76"/>
    </location>
</feature>
<organism evidence="8 9">
    <name type="scientific">Cylicostephanus goldi</name>
    <name type="common">Nematode worm</name>
    <dbReference type="NCBI Taxonomy" id="71465"/>
    <lineage>
        <taxon>Eukaryota</taxon>
        <taxon>Metazoa</taxon>
        <taxon>Ecdysozoa</taxon>
        <taxon>Nematoda</taxon>
        <taxon>Chromadorea</taxon>
        <taxon>Rhabditida</taxon>
        <taxon>Rhabditina</taxon>
        <taxon>Rhabditomorpha</taxon>
        <taxon>Strongyloidea</taxon>
        <taxon>Strongylidae</taxon>
        <taxon>Cylicostephanus</taxon>
    </lineage>
</organism>
<keyword evidence="5 6" id="KW-0472">Membrane</keyword>
<keyword evidence="3 6" id="KW-0812">Transmembrane</keyword>
<keyword evidence="7" id="KW-0732">Signal</keyword>
<evidence type="ECO:0000256" key="2">
    <source>
        <dbReference type="ARBA" id="ARBA00008821"/>
    </source>
</evidence>
<gene>
    <name evidence="8" type="ORF">CGOC_LOCUS13474</name>
</gene>
<evidence type="ECO:0000256" key="3">
    <source>
        <dbReference type="ARBA" id="ARBA00022692"/>
    </source>
</evidence>
<sequence length="118" mass="12319">MQVAGVLLMLTGLFTKCAAVLGSIPDAVIGGILAMGISMIAGVAIGNLQNVDLRLTRNVTVMGTAVLMGAVIPYHFEKNRINTGVKTLDDCLNMLLSIQMLIAGVIAFVLDNTVPGSF</sequence>
<evidence type="ECO:0000256" key="4">
    <source>
        <dbReference type="ARBA" id="ARBA00022989"/>
    </source>
</evidence>
<evidence type="ECO:0000313" key="8">
    <source>
        <dbReference type="EMBL" id="VDN37437.1"/>
    </source>
</evidence>
<dbReference type="OrthoDB" id="1641903at2759"/>
<feature type="chain" id="PRO_5018132100" description="SLC26A/SulP transporter domain-containing protein" evidence="7">
    <location>
        <begin position="20"/>
        <end position="118"/>
    </location>
</feature>
<dbReference type="GO" id="GO:0022857">
    <property type="term" value="F:transmembrane transporter activity"/>
    <property type="evidence" value="ECO:0007669"/>
    <property type="project" value="InterPro"/>
</dbReference>
<dbReference type="PANTHER" id="PTHR11119">
    <property type="entry name" value="XANTHINE-URACIL / VITAMIN C PERMEASE FAMILY MEMBER"/>
    <property type="match status" value="1"/>
</dbReference>
<comment type="subcellular location">
    <subcellularLocation>
        <location evidence="1">Membrane</location>
        <topology evidence="1">Multi-pass membrane protein</topology>
    </subcellularLocation>
</comment>
<accession>A0A3P7NUT4</accession>
<keyword evidence="4 6" id="KW-1133">Transmembrane helix</keyword>
<evidence type="ECO:0000256" key="5">
    <source>
        <dbReference type="ARBA" id="ARBA00023136"/>
    </source>
</evidence>
<evidence type="ECO:0008006" key="10">
    <source>
        <dbReference type="Google" id="ProtNLM"/>
    </source>
</evidence>
<dbReference type="Pfam" id="PF00860">
    <property type="entry name" value="Xan_ur_permease"/>
    <property type="match status" value="1"/>
</dbReference>
<proteinExistence type="inferred from homology"/>
<dbReference type="InterPro" id="IPR006043">
    <property type="entry name" value="NCS2"/>
</dbReference>
<comment type="similarity">
    <text evidence="2">Belongs to the nucleobase:cation symporter-2 (NCS2) (TC 2.A.40) family.</text>
</comment>
<dbReference type="AlphaFoldDB" id="A0A3P7NUT4"/>
<name>A0A3P7NUT4_CYLGO</name>
<reference evidence="8 9" key="1">
    <citation type="submission" date="2018-11" db="EMBL/GenBank/DDBJ databases">
        <authorList>
            <consortium name="Pathogen Informatics"/>
        </authorList>
    </citation>
    <scope>NUCLEOTIDE SEQUENCE [LARGE SCALE GENOMIC DNA]</scope>
</reference>
<feature type="transmembrane region" description="Helical" evidence="6">
    <location>
        <begin position="96"/>
        <end position="114"/>
    </location>
</feature>
<feature type="transmembrane region" description="Helical" evidence="6">
    <location>
        <begin position="29"/>
        <end position="48"/>
    </location>
</feature>
<evidence type="ECO:0000313" key="9">
    <source>
        <dbReference type="Proteomes" id="UP000271889"/>
    </source>
</evidence>